<evidence type="ECO:0000256" key="9">
    <source>
        <dbReference type="PIRSR" id="PIRSR001480-1"/>
    </source>
</evidence>
<keyword evidence="6 13" id="KW-0413">Isomerase</keyword>
<dbReference type="InterPro" id="IPR049071">
    <property type="entry name" value="MPI_cupin_dom"/>
</dbReference>
<keyword evidence="4 10" id="KW-0479">Metal-binding</keyword>
<keyword evidence="5 10" id="KW-0862">Zinc</keyword>
<dbReference type="Proteomes" id="UP000470875">
    <property type="component" value="Unassembled WGS sequence"/>
</dbReference>
<name>A0A6N7VNB9_9ACTO</name>
<dbReference type="GO" id="GO:0005975">
    <property type="term" value="P:carbohydrate metabolic process"/>
    <property type="evidence" value="ECO:0007669"/>
    <property type="project" value="InterPro"/>
</dbReference>
<evidence type="ECO:0000256" key="5">
    <source>
        <dbReference type="ARBA" id="ARBA00022833"/>
    </source>
</evidence>
<dbReference type="GO" id="GO:0008270">
    <property type="term" value="F:zinc ion binding"/>
    <property type="evidence" value="ECO:0007669"/>
    <property type="project" value="InterPro"/>
</dbReference>
<evidence type="ECO:0000256" key="7">
    <source>
        <dbReference type="ARBA" id="ARBA00029741"/>
    </source>
</evidence>
<dbReference type="Pfam" id="PF20511">
    <property type="entry name" value="PMI_typeI_cat"/>
    <property type="match status" value="1"/>
</dbReference>
<evidence type="ECO:0000256" key="6">
    <source>
        <dbReference type="ARBA" id="ARBA00023235"/>
    </source>
</evidence>
<protein>
    <recommendedName>
        <fullName evidence="3">mannose-6-phosphate isomerase</fullName>
        <ecNumber evidence="3">5.3.1.8</ecNumber>
    </recommendedName>
    <alternativeName>
        <fullName evidence="7">Phosphohexomutase</fullName>
    </alternativeName>
    <alternativeName>
        <fullName evidence="8">Phosphomannose isomerase</fullName>
    </alternativeName>
</protein>
<gene>
    <name evidence="13" type="primary">manA</name>
    <name evidence="13" type="ORF">FYJ24_00010</name>
</gene>
<feature type="active site" evidence="9">
    <location>
        <position position="274"/>
    </location>
</feature>
<feature type="binding site" evidence="10">
    <location>
        <position position="96"/>
    </location>
    <ligand>
        <name>Zn(2+)</name>
        <dbReference type="ChEBI" id="CHEBI:29105"/>
    </ligand>
</feature>
<dbReference type="PANTHER" id="PTHR10309">
    <property type="entry name" value="MANNOSE-6-PHOSPHATE ISOMERASE"/>
    <property type="match status" value="1"/>
</dbReference>
<dbReference type="Pfam" id="PF21621">
    <property type="entry name" value="MPI_cupin_dom"/>
    <property type="match status" value="1"/>
</dbReference>
<feature type="binding site" evidence="10">
    <location>
        <position position="98"/>
    </location>
    <ligand>
        <name>Zn(2+)</name>
        <dbReference type="ChEBI" id="CHEBI:29105"/>
    </ligand>
</feature>
<evidence type="ECO:0000256" key="8">
    <source>
        <dbReference type="ARBA" id="ARBA00030762"/>
    </source>
</evidence>
<comment type="cofactor">
    <cofactor evidence="10">
        <name>Zn(2+)</name>
        <dbReference type="ChEBI" id="CHEBI:29105"/>
    </cofactor>
    <text evidence="10">Binds 1 zinc ion per subunit.</text>
</comment>
<dbReference type="Gene3D" id="2.60.120.10">
    <property type="entry name" value="Jelly Rolls"/>
    <property type="match status" value="2"/>
</dbReference>
<feature type="domain" description="Mannose-6-phosphate isomerase cupin" evidence="12">
    <location>
        <begin position="318"/>
        <end position="388"/>
    </location>
</feature>
<proteinExistence type="inferred from homology"/>
<keyword evidence="14" id="KW-1185">Reference proteome</keyword>
<evidence type="ECO:0000256" key="1">
    <source>
        <dbReference type="ARBA" id="ARBA00000757"/>
    </source>
</evidence>
<comment type="caution">
    <text evidence="13">The sequence shown here is derived from an EMBL/GenBank/DDBJ whole genome shotgun (WGS) entry which is preliminary data.</text>
</comment>
<dbReference type="Gene3D" id="1.10.441.10">
    <property type="entry name" value="Phosphomannose Isomerase, domain 2"/>
    <property type="match status" value="1"/>
</dbReference>
<dbReference type="GO" id="GO:0009298">
    <property type="term" value="P:GDP-mannose biosynthetic process"/>
    <property type="evidence" value="ECO:0007669"/>
    <property type="project" value="InterPro"/>
</dbReference>
<accession>A0A6N7VNB9</accession>
<dbReference type="PRINTS" id="PR00714">
    <property type="entry name" value="MAN6PISMRASE"/>
</dbReference>
<dbReference type="AlphaFoldDB" id="A0A6N7VNB9"/>
<feature type="domain" description="Phosphomannose isomerase type I catalytic" evidence="11">
    <location>
        <begin position="3"/>
        <end position="148"/>
    </location>
</feature>
<dbReference type="PANTHER" id="PTHR10309:SF0">
    <property type="entry name" value="MANNOSE-6-PHOSPHATE ISOMERASE"/>
    <property type="match status" value="1"/>
</dbReference>
<dbReference type="GO" id="GO:0004476">
    <property type="term" value="F:mannose-6-phosphate isomerase activity"/>
    <property type="evidence" value="ECO:0007669"/>
    <property type="project" value="UniProtKB-EC"/>
</dbReference>
<dbReference type="SUPFAM" id="SSF51182">
    <property type="entry name" value="RmlC-like cupins"/>
    <property type="match status" value="1"/>
</dbReference>
<evidence type="ECO:0000313" key="13">
    <source>
        <dbReference type="EMBL" id="MSS83177.1"/>
    </source>
</evidence>
<evidence type="ECO:0000256" key="10">
    <source>
        <dbReference type="PIRSR" id="PIRSR001480-2"/>
    </source>
</evidence>
<evidence type="ECO:0000256" key="2">
    <source>
        <dbReference type="ARBA" id="ARBA00010772"/>
    </source>
</evidence>
<evidence type="ECO:0000256" key="3">
    <source>
        <dbReference type="ARBA" id="ARBA00011956"/>
    </source>
</evidence>
<dbReference type="InterPro" id="IPR014710">
    <property type="entry name" value="RmlC-like_jellyroll"/>
</dbReference>
<reference evidence="13 14" key="1">
    <citation type="submission" date="2019-08" db="EMBL/GenBank/DDBJ databases">
        <title>In-depth cultivation of the pig gut microbiome towards novel bacterial diversity and tailored functional studies.</title>
        <authorList>
            <person name="Wylensek D."/>
            <person name="Hitch T.C.A."/>
            <person name="Clavel T."/>
        </authorList>
    </citation>
    <scope>NUCLEOTIDE SEQUENCE [LARGE SCALE GENOMIC DNA]</scope>
    <source>
        <strain evidence="13 14">WB03_NA08</strain>
    </source>
</reference>
<dbReference type="PIRSF" id="PIRSF001480">
    <property type="entry name" value="Mannose-6-phosphate_isomerase"/>
    <property type="match status" value="1"/>
</dbReference>
<dbReference type="NCBIfam" id="TIGR00218">
    <property type="entry name" value="manA"/>
    <property type="match status" value="1"/>
</dbReference>
<dbReference type="RefSeq" id="WP_154542477.1">
    <property type="nucleotide sequence ID" value="NZ_VULO01000001.1"/>
</dbReference>
<dbReference type="EC" id="5.3.1.8" evidence="3"/>
<feature type="binding site" evidence="10">
    <location>
        <position position="133"/>
    </location>
    <ligand>
        <name>Zn(2+)</name>
        <dbReference type="ChEBI" id="CHEBI:29105"/>
    </ligand>
</feature>
<organism evidence="13 14">
    <name type="scientific">Scrofimicrobium canadense</name>
    <dbReference type="NCBI Taxonomy" id="2652290"/>
    <lineage>
        <taxon>Bacteria</taxon>
        <taxon>Bacillati</taxon>
        <taxon>Actinomycetota</taxon>
        <taxon>Actinomycetes</taxon>
        <taxon>Actinomycetales</taxon>
        <taxon>Actinomycetaceae</taxon>
        <taxon>Scrofimicrobium</taxon>
    </lineage>
</organism>
<comment type="similarity">
    <text evidence="2">Belongs to the mannose-6-phosphate isomerase type 1 family.</text>
</comment>
<comment type="catalytic activity">
    <reaction evidence="1">
        <text>D-mannose 6-phosphate = D-fructose 6-phosphate</text>
        <dbReference type="Rhea" id="RHEA:12356"/>
        <dbReference type="ChEBI" id="CHEBI:58735"/>
        <dbReference type="ChEBI" id="CHEBI:61527"/>
        <dbReference type="EC" id="5.3.1.8"/>
    </reaction>
</comment>
<dbReference type="GO" id="GO:0005829">
    <property type="term" value="C:cytosol"/>
    <property type="evidence" value="ECO:0007669"/>
    <property type="project" value="TreeGrafter"/>
</dbReference>
<evidence type="ECO:0000259" key="11">
    <source>
        <dbReference type="Pfam" id="PF20511"/>
    </source>
</evidence>
<dbReference type="InterPro" id="IPR016305">
    <property type="entry name" value="Mannose-6-P_Isomerase"/>
</dbReference>
<evidence type="ECO:0000259" key="12">
    <source>
        <dbReference type="Pfam" id="PF21621"/>
    </source>
</evidence>
<dbReference type="InterPro" id="IPR011051">
    <property type="entry name" value="RmlC_Cupin_sf"/>
</dbReference>
<feature type="binding site" evidence="10">
    <location>
        <position position="255"/>
    </location>
    <ligand>
        <name>Zn(2+)</name>
        <dbReference type="ChEBI" id="CHEBI:29105"/>
    </ligand>
</feature>
<dbReference type="InterPro" id="IPR001250">
    <property type="entry name" value="Man6P_Isoase-1"/>
</dbReference>
<dbReference type="CDD" id="cd07011">
    <property type="entry name" value="cupin_PMI_type_I_N"/>
    <property type="match status" value="1"/>
</dbReference>
<evidence type="ECO:0000256" key="4">
    <source>
        <dbReference type="ARBA" id="ARBA00022723"/>
    </source>
</evidence>
<dbReference type="EMBL" id="VULO01000001">
    <property type="protein sequence ID" value="MSS83177.1"/>
    <property type="molecule type" value="Genomic_DNA"/>
</dbReference>
<dbReference type="InterPro" id="IPR046457">
    <property type="entry name" value="PMI_typeI_cat"/>
</dbReference>
<evidence type="ECO:0000313" key="14">
    <source>
        <dbReference type="Proteomes" id="UP000470875"/>
    </source>
</evidence>
<sequence length="404" mass="44055">MYLLENAHRDYAWGSATQIQQFLDLPVDGHPLAEVWIGANPDLPSTAISAGRAESLNDLITRAPKQTLGCAVYQNFGPQLPFLMKLLAADRGLSLQVHPDRTQALLGFTSEENEGIPLNSPTRNYKDRSHKPEIIYPLTDFELLSGLREPEQSAKLIESLEVNELGPLVDRLRHGGRLAHKVAFEWLLSQRRESTWVDEVHQSANRQRGSRPEMRAVAQLAREYPGDPGVIAPLILNYERLAPGQVVFTGAGTLHAYLRGMAVEVMSSSDNVLRAALTQKHIDKQAVLAITDFVPRLTDYLTPEIDSDSTVNYLVANVPDFGLQVATVRAGTRHKLVASGPRIALCIEGTVVLEGHEELTLRTGSSAFVADQDGQVDVSGNGTVLVAFVPVEYSANGNDAGGGK</sequence>